<evidence type="ECO:0000313" key="6">
    <source>
        <dbReference type="EMBL" id="MFD0993804.1"/>
    </source>
</evidence>
<keyword evidence="7" id="KW-1185">Reference proteome</keyword>
<keyword evidence="2" id="KW-0201">Cytochrome c-type biogenesis</keyword>
<comment type="caution">
    <text evidence="6">The sequence shown here is derived from an EMBL/GenBank/DDBJ whole genome shotgun (WGS) entry which is preliminary data.</text>
</comment>
<evidence type="ECO:0000256" key="1">
    <source>
        <dbReference type="ARBA" id="ARBA00004196"/>
    </source>
</evidence>
<evidence type="ECO:0000259" key="5">
    <source>
        <dbReference type="PROSITE" id="PS51352"/>
    </source>
</evidence>
<dbReference type="InterPro" id="IPR036249">
    <property type="entry name" value="Thioredoxin-like_sf"/>
</dbReference>
<dbReference type="InterPro" id="IPR050553">
    <property type="entry name" value="Thioredoxin_ResA/DsbE_sf"/>
</dbReference>
<dbReference type="CDD" id="cd02966">
    <property type="entry name" value="TlpA_like_family"/>
    <property type="match status" value="1"/>
</dbReference>
<evidence type="ECO:0000256" key="3">
    <source>
        <dbReference type="ARBA" id="ARBA00023284"/>
    </source>
</evidence>
<dbReference type="Proteomes" id="UP001597062">
    <property type="component" value="Unassembled WGS sequence"/>
</dbReference>
<dbReference type="EMBL" id="JBHTJR010000051">
    <property type="protein sequence ID" value="MFD0993804.1"/>
    <property type="molecule type" value="Genomic_DNA"/>
</dbReference>
<keyword evidence="3" id="KW-0676">Redox-active center</keyword>
<dbReference type="Gene3D" id="3.40.30.10">
    <property type="entry name" value="Glutaredoxin"/>
    <property type="match status" value="1"/>
</dbReference>
<feature type="domain" description="Thioredoxin" evidence="5">
    <location>
        <begin position="321"/>
        <end position="457"/>
    </location>
</feature>
<dbReference type="InterPro" id="IPR013740">
    <property type="entry name" value="Redoxin"/>
</dbReference>
<organism evidence="6 7">
    <name type="scientific">Tenacibaculum geojense</name>
    <dbReference type="NCBI Taxonomy" id="915352"/>
    <lineage>
        <taxon>Bacteria</taxon>
        <taxon>Pseudomonadati</taxon>
        <taxon>Bacteroidota</taxon>
        <taxon>Flavobacteriia</taxon>
        <taxon>Flavobacteriales</taxon>
        <taxon>Flavobacteriaceae</taxon>
        <taxon>Tenacibaculum</taxon>
    </lineage>
</organism>
<feature type="chain" id="PRO_5046243473" evidence="4">
    <location>
        <begin position="18"/>
        <end position="457"/>
    </location>
</feature>
<dbReference type="SUPFAM" id="SSF52833">
    <property type="entry name" value="Thioredoxin-like"/>
    <property type="match status" value="1"/>
</dbReference>
<reference evidence="7" key="1">
    <citation type="journal article" date="2019" name="Int. J. Syst. Evol. Microbiol.">
        <title>The Global Catalogue of Microorganisms (GCM) 10K type strain sequencing project: providing services to taxonomists for standard genome sequencing and annotation.</title>
        <authorList>
            <consortium name="The Broad Institute Genomics Platform"/>
            <consortium name="The Broad Institute Genome Sequencing Center for Infectious Disease"/>
            <person name="Wu L."/>
            <person name="Ma J."/>
        </authorList>
    </citation>
    <scope>NUCLEOTIDE SEQUENCE [LARGE SCALE GENOMIC DNA]</scope>
    <source>
        <strain evidence="7">CCUG 60527</strain>
    </source>
</reference>
<dbReference type="PROSITE" id="PS00194">
    <property type="entry name" value="THIOREDOXIN_1"/>
    <property type="match status" value="1"/>
</dbReference>
<dbReference type="InterPro" id="IPR013766">
    <property type="entry name" value="Thioredoxin_domain"/>
</dbReference>
<sequence>MKKILALLVFVTSIANAQFSIKGTMTPPDKGDWVILYKIEGAKQKFIKNETVQFSKVNIGGREQEIARFEFKLPADTKPGAYRLTYRDRGAGFVDFLFNKEDVELIFNPQYPDESVIYTKSLENKVYREYMDALSLTQRTVDSLQVAYLKDPSKSTKKQYKKAVEAVEDMQDIYEGKSKGMLANHFIKSSKSSNPDSPLDDTQEYLNSVVDNFFKNIDFSDEKLYYSSFFIDKITDYVFYLNVAEGQEAQQALYQKSIDKVMDVIKEDKLRKEVIEYLVTRFTNARNSGVVDRLFDEYYSKLPSEMQDNKFKDEKLSLLTASVGRTAPDFSWTEEGKEYKLSTINEADKYLLVFWSTGCPHCVDEIPLLHKEMQAYKNVSVISFGIENEVTEWQEFVKNLPNFHNAVGTHPDYKFDNETVKKYNLTGTPSYFILDKDKKIIALPNGLEDVKAYLNEL</sequence>
<dbReference type="PROSITE" id="PS51352">
    <property type="entry name" value="THIOREDOXIN_2"/>
    <property type="match status" value="1"/>
</dbReference>
<gene>
    <name evidence="6" type="ORF">ACFQ1U_11355</name>
</gene>
<proteinExistence type="predicted"/>
<dbReference type="InterPro" id="IPR017937">
    <property type="entry name" value="Thioredoxin_CS"/>
</dbReference>
<evidence type="ECO:0000313" key="7">
    <source>
        <dbReference type="Proteomes" id="UP001597062"/>
    </source>
</evidence>
<protein>
    <submittedName>
        <fullName evidence="6">TlpA family protein disulfide reductase</fullName>
    </submittedName>
</protein>
<dbReference type="PANTHER" id="PTHR42852:SF13">
    <property type="entry name" value="PROTEIN DIPZ"/>
    <property type="match status" value="1"/>
</dbReference>
<dbReference type="PANTHER" id="PTHR42852">
    <property type="entry name" value="THIOL:DISULFIDE INTERCHANGE PROTEIN DSBE"/>
    <property type="match status" value="1"/>
</dbReference>
<keyword evidence="4" id="KW-0732">Signal</keyword>
<evidence type="ECO:0000256" key="4">
    <source>
        <dbReference type="SAM" id="SignalP"/>
    </source>
</evidence>
<evidence type="ECO:0000256" key="2">
    <source>
        <dbReference type="ARBA" id="ARBA00022748"/>
    </source>
</evidence>
<feature type="signal peptide" evidence="4">
    <location>
        <begin position="1"/>
        <end position="17"/>
    </location>
</feature>
<dbReference type="Pfam" id="PF08534">
    <property type="entry name" value="Redoxin"/>
    <property type="match status" value="1"/>
</dbReference>
<comment type="subcellular location">
    <subcellularLocation>
        <location evidence="1">Cell envelope</location>
    </subcellularLocation>
</comment>
<accession>A0ABW3JTW0</accession>
<name>A0ABW3JTW0_9FLAO</name>